<dbReference type="Pfam" id="PF08455">
    <property type="entry name" value="SNF2_assoc"/>
    <property type="match status" value="1"/>
</dbReference>
<proteinExistence type="predicted"/>
<sequence>MAFRLSEGNIERLCGTDNLSRGQALVRSGMVSVQRKRSRSGSPNLYQAAVESAGRSYNVEVRLSDSGGLEAECSCLTSLADDSHYCKHIAGALLAIANETRALGGNTGEEPRGKVYISSDSDERTVDKLLGLFDSQHASPAGIGSRLLMDSRELLSVEITCQLIPMGNGGHRIGIELKMGPGRLYIVQKMNLFLLALEKGLDYPFAKLFTYDPKRYRFSPEDDAVLHSLLKIVDEEYLYRHTVYRSGYLPTSASASDRQMLIPPFAWEQLLSSLMRARLVKIDVLPEHSRRLAQPVSYEGFAVAEPQVKPPLRFMLDRSQEEDGYELTALGLQKLVVLDAYGMVFSEGKFYRMDKESLAQLLKLKSIVLSASRDAVYAERIQISPGQIESFMERVVPGLMKLGRVQVSESISNRVLYKPLKARMYLDRLRGKLLAGLEFHYGDIVINPLDPTDKPRGADRILMRETEKERAILALMEDEQFGRTEGGYIMEGDDAEFHFLHHVVPLLESHLDVYATSAVKLRIASDQPPPKLHIAWEERTDWLHFRFQMDGITEKEIKAVVKAVQEKRQYYKLASGALLPLQTGAFEALLRVMNGVGLHQPLLFNDRFSVPVGRAFSLLDAPLDHPSIKLNRPLRELLDNMKHPDQLDFPVPERMEPVLRDYQRYGYQWMKTLAYYRFGGILADEMGLGKTVQSIAYLLSAADSIRESGRPALIVAPASLMYNWRNELERFAPELRVVVADGSKQERSAAIEESAPGAGLPNGGEDAGPDIIITSYPLLRRDRQQYAGRPFHTLILDEAQYFKNDTTQTAAAVRELQAEYRFALTGTPIENRLDELWSIFRAVFPELFPGKKEFGELTREAVAKRSRPFLLRRLKSDVLKELPEKIETIHSSELLTEQKRLYAAYLAKLRQDSLKHLDSDDFGRARIRILAGITRLRQLCCHPALFVEGYEGSSAKFEQLLELIEECRSSGKRALIFSQFTEMLDIIKRELGYRGVSFFYLDGSTPAAERVELCSRFNEGERELFLLSLKAGGTGLNLTGADTVILYDLWWNPAVEQQAADRAHRIGQKNVVQIIRLVAEGTVEDKMYELQQRKKSLIDDVLDSGGEALSALTEQDLREILSLQ</sequence>
<dbReference type="SMART" id="SM00487">
    <property type="entry name" value="DEXDc"/>
    <property type="match status" value="1"/>
</dbReference>
<evidence type="ECO:0000256" key="1">
    <source>
        <dbReference type="ARBA" id="ARBA00022801"/>
    </source>
</evidence>
<dbReference type="PANTHER" id="PTHR10799">
    <property type="entry name" value="SNF2/RAD54 HELICASE FAMILY"/>
    <property type="match status" value="1"/>
</dbReference>
<dbReference type="Pfam" id="PF00176">
    <property type="entry name" value="SNF2-rel_dom"/>
    <property type="match status" value="1"/>
</dbReference>
<dbReference type="SUPFAM" id="SSF52540">
    <property type="entry name" value="P-loop containing nucleoside triphosphate hydrolases"/>
    <property type="match status" value="2"/>
</dbReference>
<gene>
    <name evidence="6" type="ORF">D3P08_03075</name>
</gene>
<dbReference type="AlphaFoldDB" id="A0A3A1VJP4"/>
<dbReference type="InterPro" id="IPR001650">
    <property type="entry name" value="Helicase_C-like"/>
</dbReference>
<protein>
    <submittedName>
        <fullName evidence="6">Helicase SNF</fullName>
    </submittedName>
</protein>
<dbReference type="SMART" id="SM00490">
    <property type="entry name" value="HELICc"/>
    <property type="match status" value="1"/>
</dbReference>
<feature type="domain" description="Helicase ATP-binding" evidence="4">
    <location>
        <begin position="671"/>
        <end position="846"/>
    </location>
</feature>
<dbReference type="InterPro" id="IPR013663">
    <property type="entry name" value="Helicase_SWF/SNF/SWI_bac"/>
</dbReference>
<dbReference type="Pfam" id="PF00271">
    <property type="entry name" value="Helicase_C"/>
    <property type="match status" value="1"/>
</dbReference>
<comment type="caution">
    <text evidence="6">The sequence shown here is derived from an EMBL/GenBank/DDBJ whole genome shotgun (WGS) entry which is preliminary data.</text>
</comment>
<keyword evidence="2" id="KW-0862">Zinc</keyword>
<dbReference type="InterPro" id="IPR027417">
    <property type="entry name" value="P-loop_NTPase"/>
</dbReference>
<dbReference type="GO" id="GO:0008270">
    <property type="term" value="F:zinc ion binding"/>
    <property type="evidence" value="ECO:0007669"/>
    <property type="project" value="UniProtKB-KW"/>
</dbReference>
<dbReference type="InterPro" id="IPR007527">
    <property type="entry name" value="Znf_SWIM"/>
</dbReference>
<dbReference type="InterPro" id="IPR014001">
    <property type="entry name" value="Helicase_ATP-bd"/>
</dbReference>
<evidence type="ECO:0000313" key="6">
    <source>
        <dbReference type="EMBL" id="RIX60554.1"/>
    </source>
</evidence>
<dbReference type="RefSeq" id="WP_119597930.1">
    <property type="nucleotide sequence ID" value="NZ_QXQA01000001.1"/>
</dbReference>
<dbReference type="InterPro" id="IPR038718">
    <property type="entry name" value="SNF2-like_sf"/>
</dbReference>
<name>A0A3A1VJP4_9BACL</name>
<dbReference type="PROSITE" id="PS51194">
    <property type="entry name" value="HELICASE_CTER"/>
    <property type="match status" value="1"/>
</dbReference>
<keyword evidence="6" id="KW-0547">Nucleotide-binding</keyword>
<dbReference type="PROSITE" id="PS50966">
    <property type="entry name" value="ZF_SWIM"/>
    <property type="match status" value="1"/>
</dbReference>
<dbReference type="Gene3D" id="3.40.50.10810">
    <property type="entry name" value="Tandem AAA-ATPase domain"/>
    <property type="match status" value="1"/>
</dbReference>
<dbReference type="Proteomes" id="UP000266482">
    <property type="component" value="Unassembled WGS sequence"/>
</dbReference>
<dbReference type="Pfam" id="PF04434">
    <property type="entry name" value="SWIM"/>
    <property type="match status" value="1"/>
</dbReference>
<evidence type="ECO:0000313" key="7">
    <source>
        <dbReference type="Proteomes" id="UP000266482"/>
    </source>
</evidence>
<evidence type="ECO:0000259" key="3">
    <source>
        <dbReference type="PROSITE" id="PS50966"/>
    </source>
</evidence>
<evidence type="ECO:0000259" key="5">
    <source>
        <dbReference type="PROSITE" id="PS51194"/>
    </source>
</evidence>
<keyword evidence="6" id="KW-0067">ATP-binding</keyword>
<dbReference type="GO" id="GO:0005524">
    <property type="term" value="F:ATP binding"/>
    <property type="evidence" value="ECO:0007669"/>
    <property type="project" value="InterPro"/>
</dbReference>
<dbReference type="Gene3D" id="3.40.50.300">
    <property type="entry name" value="P-loop containing nucleotide triphosphate hydrolases"/>
    <property type="match status" value="1"/>
</dbReference>
<evidence type="ECO:0000256" key="2">
    <source>
        <dbReference type="PROSITE-ProRule" id="PRU00325"/>
    </source>
</evidence>
<dbReference type="GO" id="GO:0016787">
    <property type="term" value="F:hydrolase activity"/>
    <property type="evidence" value="ECO:0007669"/>
    <property type="project" value="UniProtKB-KW"/>
</dbReference>
<feature type="domain" description="Helicase C-terminal" evidence="5">
    <location>
        <begin position="959"/>
        <end position="1118"/>
    </location>
</feature>
<keyword evidence="6" id="KW-0347">Helicase</keyword>
<dbReference type="InterPro" id="IPR049730">
    <property type="entry name" value="SNF2/RAD54-like_C"/>
</dbReference>
<dbReference type="GO" id="GO:0004386">
    <property type="term" value="F:helicase activity"/>
    <property type="evidence" value="ECO:0007669"/>
    <property type="project" value="UniProtKB-KW"/>
</dbReference>
<accession>A0A3A1VJP4</accession>
<dbReference type="PROSITE" id="PS51192">
    <property type="entry name" value="HELICASE_ATP_BIND_1"/>
    <property type="match status" value="1"/>
</dbReference>
<dbReference type="InterPro" id="IPR000330">
    <property type="entry name" value="SNF2_N"/>
</dbReference>
<keyword evidence="7" id="KW-1185">Reference proteome</keyword>
<dbReference type="FunFam" id="3.40.50.300:FF:000533">
    <property type="entry name" value="Helicase, Snf2 family"/>
    <property type="match status" value="1"/>
</dbReference>
<organism evidence="6 7">
    <name type="scientific">Paenibacillus nanensis</name>
    <dbReference type="NCBI Taxonomy" id="393251"/>
    <lineage>
        <taxon>Bacteria</taxon>
        <taxon>Bacillati</taxon>
        <taxon>Bacillota</taxon>
        <taxon>Bacilli</taxon>
        <taxon>Bacillales</taxon>
        <taxon>Paenibacillaceae</taxon>
        <taxon>Paenibacillus</taxon>
    </lineage>
</organism>
<keyword evidence="2" id="KW-0479">Metal-binding</keyword>
<dbReference type="OrthoDB" id="9760715at2"/>
<dbReference type="CDD" id="cd18793">
    <property type="entry name" value="SF2_C_SNF"/>
    <property type="match status" value="1"/>
</dbReference>
<keyword evidence="1" id="KW-0378">Hydrolase</keyword>
<evidence type="ECO:0000259" key="4">
    <source>
        <dbReference type="PROSITE" id="PS51192"/>
    </source>
</evidence>
<dbReference type="EMBL" id="QXQA01000001">
    <property type="protein sequence ID" value="RIX60554.1"/>
    <property type="molecule type" value="Genomic_DNA"/>
</dbReference>
<keyword evidence="2" id="KW-0863">Zinc-finger</keyword>
<feature type="domain" description="SWIM-type" evidence="3">
    <location>
        <begin position="57"/>
        <end position="97"/>
    </location>
</feature>
<reference evidence="6 7" key="1">
    <citation type="submission" date="2018-09" db="EMBL/GenBank/DDBJ databases">
        <title>Paenibacillus aracenensis nov. sp. isolated from a cave in southern Spain.</title>
        <authorList>
            <person name="Jurado V."/>
            <person name="Gutierrez-Patricio S."/>
            <person name="Gonzalez-Pimentel J.L."/>
            <person name="Miller A.Z."/>
            <person name="Laiz L."/>
            <person name="Saiz-Jimenez C."/>
        </authorList>
    </citation>
    <scope>NUCLEOTIDE SEQUENCE [LARGE SCALE GENOMIC DNA]</scope>
    <source>
        <strain evidence="6 7">DSM 22867</strain>
    </source>
</reference>